<keyword evidence="1" id="KW-1133">Transmembrane helix</keyword>
<proteinExistence type="predicted"/>
<evidence type="ECO:0000313" key="2">
    <source>
        <dbReference type="EMBL" id="ORZ34166.1"/>
    </source>
</evidence>
<accession>A0A1Y2HHW8</accession>
<protein>
    <submittedName>
        <fullName evidence="2">Uncharacterized protein</fullName>
    </submittedName>
</protein>
<dbReference type="EMBL" id="MCFL01000030">
    <property type="protein sequence ID" value="ORZ34166.1"/>
    <property type="molecule type" value="Genomic_DNA"/>
</dbReference>
<gene>
    <name evidence="2" type="ORF">BCR44DRAFT_335521</name>
</gene>
<keyword evidence="3" id="KW-1185">Reference proteome</keyword>
<dbReference type="Proteomes" id="UP000193411">
    <property type="component" value="Unassembled WGS sequence"/>
</dbReference>
<dbReference type="AlphaFoldDB" id="A0A1Y2HHW8"/>
<evidence type="ECO:0000256" key="1">
    <source>
        <dbReference type="SAM" id="Phobius"/>
    </source>
</evidence>
<feature type="transmembrane region" description="Helical" evidence="1">
    <location>
        <begin position="121"/>
        <end position="139"/>
    </location>
</feature>
<name>A0A1Y2HHW8_9FUNG</name>
<keyword evidence="1" id="KW-0812">Transmembrane</keyword>
<evidence type="ECO:0000313" key="3">
    <source>
        <dbReference type="Proteomes" id="UP000193411"/>
    </source>
</evidence>
<keyword evidence="1" id="KW-0472">Membrane</keyword>
<organism evidence="2 3">
    <name type="scientific">Catenaria anguillulae PL171</name>
    <dbReference type="NCBI Taxonomy" id="765915"/>
    <lineage>
        <taxon>Eukaryota</taxon>
        <taxon>Fungi</taxon>
        <taxon>Fungi incertae sedis</taxon>
        <taxon>Blastocladiomycota</taxon>
        <taxon>Blastocladiomycetes</taxon>
        <taxon>Blastocladiales</taxon>
        <taxon>Catenariaceae</taxon>
        <taxon>Catenaria</taxon>
    </lineage>
</organism>
<comment type="caution">
    <text evidence="2">The sequence shown here is derived from an EMBL/GenBank/DDBJ whole genome shotgun (WGS) entry which is preliminary data.</text>
</comment>
<reference evidence="2 3" key="1">
    <citation type="submission" date="2016-07" db="EMBL/GenBank/DDBJ databases">
        <title>Pervasive Adenine N6-methylation of Active Genes in Fungi.</title>
        <authorList>
            <consortium name="DOE Joint Genome Institute"/>
            <person name="Mondo S.J."/>
            <person name="Dannebaum R.O."/>
            <person name="Kuo R.C."/>
            <person name="Labutti K."/>
            <person name="Haridas S."/>
            <person name="Kuo A."/>
            <person name="Salamov A."/>
            <person name="Ahrendt S.R."/>
            <person name="Lipzen A."/>
            <person name="Sullivan W."/>
            <person name="Andreopoulos W.B."/>
            <person name="Clum A."/>
            <person name="Lindquist E."/>
            <person name="Daum C."/>
            <person name="Ramamoorthy G.K."/>
            <person name="Gryganskyi A."/>
            <person name="Culley D."/>
            <person name="Magnuson J.K."/>
            <person name="James T.Y."/>
            <person name="O'Malley M.A."/>
            <person name="Stajich J.E."/>
            <person name="Spatafora J.W."/>
            <person name="Visel A."/>
            <person name="Grigoriev I.V."/>
        </authorList>
    </citation>
    <scope>NUCLEOTIDE SEQUENCE [LARGE SCALE GENOMIC DNA]</scope>
    <source>
        <strain evidence="2 3">PL171</strain>
    </source>
</reference>
<sequence length="140" mass="15796">MCHSHCYARKDEPKAAHQSHHTVSVPMVGRACNAGMRWKQASFVFVITIQAAAAAVTKKKRRRAMNREGNIAIRIACHIPRNIMQTRNDFHGNSGFNEHGMNPAALAGLSFFLSSIRPDRIFIFKIFSPTCFFFFLLVVC</sequence>